<dbReference type="PANTHER" id="PTHR45749:SF28">
    <property type="entry name" value="ZINC FINGER MYM-TYPE PROTEIN 1-LIKE-RELATED"/>
    <property type="match status" value="1"/>
</dbReference>
<keyword evidence="1" id="KW-0040">ANK repeat</keyword>
<feature type="repeat" description="ANK" evidence="1">
    <location>
        <begin position="492"/>
        <end position="524"/>
    </location>
</feature>
<dbReference type="PROSITE" id="PS50088">
    <property type="entry name" value="ANK_REPEAT"/>
    <property type="match status" value="2"/>
</dbReference>
<dbReference type="EMBL" id="OU892283">
    <property type="protein sequence ID" value="CAG9771417.1"/>
    <property type="molecule type" value="Genomic_DNA"/>
</dbReference>
<evidence type="ECO:0000313" key="3">
    <source>
        <dbReference type="EMBL" id="CAG9771417.1"/>
    </source>
</evidence>
<protein>
    <recommendedName>
        <fullName evidence="2">DUF4371 domain-containing protein</fullName>
    </recommendedName>
</protein>
<keyword evidence="4" id="KW-1185">Reference proteome</keyword>
<evidence type="ECO:0000313" key="4">
    <source>
        <dbReference type="Proteomes" id="UP001152799"/>
    </source>
</evidence>
<dbReference type="SMART" id="SM00248">
    <property type="entry name" value="ANK"/>
    <property type="match status" value="7"/>
</dbReference>
<dbReference type="InterPro" id="IPR036770">
    <property type="entry name" value="Ankyrin_rpt-contain_sf"/>
</dbReference>
<dbReference type="PROSITE" id="PS50297">
    <property type="entry name" value="ANK_REP_REGION"/>
    <property type="match status" value="2"/>
</dbReference>
<feature type="domain" description="DUF4371" evidence="2">
    <location>
        <begin position="92"/>
        <end position="275"/>
    </location>
</feature>
<dbReference type="PANTHER" id="PTHR45749">
    <property type="match status" value="1"/>
</dbReference>
<evidence type="ECO:0000259" key="2">
    <source>
        <dbReference type="Pfam" id="PF14291"/>
    </source>
</evidence>
<dbReference type="InterPro" id="IPR025398">
    <property type="entry name" value="DUF4371"/>
</dbReference>
<dbReference type="Pfam" id="PF12796">
    <property type="entry name" value="Ank_2"/>
    <property type="match status" value="1"/>
</dbReference>
<dbReference type="OrthoDB" id="6431538at2759"/>
<dbReference type="InterPro" id="IPR002110">
    <property type="entry name" value="Ankyrin_rpt"/>
</dbReference>
<gene>
    <name evidence="3" type="ORF">CEUTPL_LOCUS11850</name>
</gene>
<dbReference type="SUPFAM" id="SSF48403">
    <property type="entry name" value="Ankyrin repeat"/>
    <property type="match status" value="2"/>
</dbReference>
<dbReference type="AlphaFoldDB" id="A0A9N9MUW1"/>
<feature type="repeat" description="ANK" evidence="1">
    <location>
        <begin position="525"/>
        <end position="557"/>
    </location>
</feature>
<proteinExistence type="predicted"/>
<dbReference type="Pfam" id="PF14291">
    <property type="entry name" value="DUF4371"/>
    <property type="match status" value="1"/>
</dbReference>
<name>A0A9N9MUW1_9CUCU</name>
<reference evidence="3" key="1">
    <citation type="submission" date="2022-01" db="EMBL/GenBank/DDBJ databases">
        <authorList>
            <person name="King R."/>
        </authorList>
    </citation>
    <scope>NUCLEOTIDE SEQUENCE</scope>
</reference>
<accession>A0A9N9MUW1</accession>
<dbReference type="Gene3D" id="1.25.40.20">
    <property type="entry name" value="Ankyrin repeat-containing domain"/>
    <property type="match status" value="2"/>
</dbReference>
<sequence>MPRPNSYRIVVNTIECRVTSSDYRATSSDCQDGTPFPTFDYEDPLLFTGVLRAVAAGNLDELKTLISKGRSPNINDNNGNTPLHVAVIRNHAYRLSIEKHNEQVKNNRYVLSKIINCIKFCGAFELALRGHDEQKDSLNPGIFRGLINFSAELDLALRDHLQQPTVFKGTSKDIQNDLLECMLSVCQANIKKEIASSNFVSVMSDETSDISNIFQMVIVYRYTLPNGTPVERFWTFIKPNDHDAVALAGCIEESLNPDQLISQSYDGASVMSGAHGGANVRIFFADLSDITNFFSNSPQRVAILDEVVGNRVPRAALGTSATRWNFKIRTVNTVYENKESLLECMEKIQSTSRQSDTIRKAGALLRLLHDRKFVFWLTVFHRVMPHVDILYSQLQKRATDSVTVKRNITEFEKNIQKERDNIHTIREIELADIDESQARKRRKMDERNSYVSTTVQAKEVCDTIIAEIKKRPEIVDYLLSLEETVVNSRNFSGETPLFHAVKREDLHLLEKLIEANGNVNQPNHCEITPLHLSVLVNNPEIARVLIQNGANLNAQDYNDETPLYYAVCSSCIEIVCMLLYFNADANIECGCGITPFMNSILLDRLEIQEILLDYVDDFNKTTKEGISVLNLAFEHTCPYVETIINRGADVNSNVIQVCLRFPNVDKFRIIWKKIEYLEIQFSYTSYLHMLVTYLNKSDLYQYLRVIIDSDNLEPFFKGFELDSLCRKIIDSSDKDNWFNIINELVILYLSHGYILTHKVIGPLYNLFGYNELFYICLHMDIAVPFLSFHELDSSRLDNFLCHPEMRVECFKQLIFMSYHHHQELHAQYVRILNKEILPHLRIGCPRIPTEFTAHPVPSLLELARNTARDGLVEKFKLFEPKQYYFFIDNMPIPKVIKHYLTFRKPIYSIKME</sequence>
<dbReference type="Proteomes" id="UP001152799">
    <property type="component" value="Chromosome 7"/>
</dbReference>
<evidence type="ECO:0000256" key="1">
    <source>
        <dbReference type="PROSITE-ProRule" id="PRU00023"/>
    </source>
</evidence>
<organism evidence="3 4">
    <name type="scientific">Ceutorhynchus assimilis</name>
    <name type="common">cabbage seed weevil</name>
    <dbReference type="NCBI Taxonomy" id="467358"/>
    <lineage>
        <taxon>Eukaryota</taxon>
        <taxon>Metazoa</taxon>
        <taxon>Ecdysozoa</taxon>
        <taxon>Arthropoda</taxon>
        <taxon>Hexapoda</taxon>
        <taxon>Insecta</taxon>
        <taxon>Pterygota</taxon>
        <taxon>Neoptera</taxon>
        <taxon>Endopterygota</taxon>
        <taxon>Coleoptera</taxon>
        <taxon>Polyphaga</taxon>
        <taxon>Cucujiformia</taxon>
        <taxon>Curculionidae</taxon>
        <taxon>Ceutorhynchinae</taxon>
        <taxon>Ceutorhynchus</taxon>
    </lineage>
</organism>
<dbReference type="Pfam" id="PF13637">
    <property type="entry name" value="Ank_4"/>
    <property type="match status" value="1"/>
</dbReference>